<evidence type="ECO:0000256" key="9">
    <source>
        <dbReference type="ARBA" id="ARBA00023033"/>
    </source>
</evidence>
<dbReference type="GO" id="GO:0005576">
    <property type="term" value="C:extracellular region"/>
    <property type="evidence" value="ECO:0007669"/>
    <property type="project" value="UniProtKB-SubCell"/>
</dbReference>
<evidence type="ECO:0000256" key="12">
    <source>
        <dbReference type="ARBA" id="ARBA00023277"/>
    </source>
</evidence>
<dbReference type="GO" id="GO:0008810">
    <property type="term" value="F:cellulase activity"/>
    <property type="evidence" value="ECO:0007669"/>
    <property type="project" value="UniProtKB-UniRule"/>
</dbReference>
<evidence type="ECO:0000256" key="11">
    <source>
        <dbReference type="ARBA" id="ARBA00023180"/>
    </source>
</evidence>
<dbReference type="GO" id="GO:0004497">
    <property type="term" value="F:monooxygenase activity"/>
    <property type="evidence" value="ECO:0007669"/>
    <property type="project" value="UniProtKB-KW"/>
</dbReference>
<evidence type="ECO:0000256" key="4">
    <source>
        <dbReference type="ARBA" id="ARBA00022723"/>
    </source>
</evidence>
<dbReference type="GO" id="GO:0030248">
    <property type="term" value="F:cellulose binding"/>
    <property type="evidence" value="ECO:0007669"/>
    <property type="project" value="UniProtKB-UniRule"/>
</dbReference>
<dbReference type="PANTHER" id="PTHR33353">
    <property type="entry name" value="PUTATIVE (AFU_ORTHOLOGUE AFUA_1G12560)-RELATED"/>
    <property type="match status" value="1"/>
</dbReference>
<evidence type="ECO:0000256" key="2">
    <source>
        <dbReference type="ARBA" id="ARBA00004613"/>
    </source>
</evidence>
<proteinExistence type="inferred from homology"/>
<accession>A0A8H4W3R4</accession>
<evidence type="ECO:0000313" key="19">
    <source>
        <dbReference type="EMBL" id="KAF4633088.1"/>
    </source>
</evidence>
<evidence type="ECO:0000313" key="20">
    <source>
        <dbReference type="Proteomes" id="UP000566819"/>
    </source>
</evidence>
<keyword evidence="7" id="KW-0560">Oxidoreductase</keyword>
<dbReference type="Proteomes" id="UP000566819">
    <property type="component" value="Unassembled WGS sequence"/>
</dbReference>
<dbReference type="PROSITE" id="PS51164">
    <property type="entry name" value="CBM1_2"/>
    <property type="match status" value="1"/>
</dbReference>
<dbReference type="PANTHER" id="PTHR33353:SF18">
    <property type="entry name" value="ENDOGLUCANASE II"/>
    <property type="match status" value="1"/>
</dbReference>
<feature type="chain" id="PRO_5034687501" description="AA9 family lytic polysaccharide monooxygenase" evidence="17">
    <location>
        <begin position="16"/>
        <end position="323"/>
    </location>
</feature>
<dbReference type="GO" id="GO:0046872">
    <property type="term" value="F:metal ion binding"/>
    <property type="evidence" value="ECO:0007669"/>
    <property type="project" value="UniProtKB-KW"/>
</dbReference>
<keyword evidence="13 16" id="KW-0624">Polysaccharide degradation</keyword>
<comment type="subcellular location">
    <subcellularLocation>
        <location evidence="2 16">Secreted</location>
    </subcellularLocation>
</comment>
<dbReference type="OrthoDB" id="5558646at2759"/>
<reference evidence="19 20" key="1">
    <citation type="submission" date="2020-03" db="EMBL/GenBank/DDBJ databases">
        <title>Draft Genome Sequence of Cudoniella acicularis.</title>
        <authorList>
            <person name="Buettner E."/>
            <person name="Kellner H."/>
        </authorList>
    </citation>
    <scope>NUCLEOTIDE SEQUENCE [LARGE SCALE GENOMIC DNA]</scope>
    <source>
        <strain evidence="19 20">DSM 108380</strain>
    </source>
</reference>
<evidence type="ECO:0000256" key="16">
    <source>
        <dbReference type="RuleBase" id="RU368122"/>
    </source>
</evidence>
<dbReference type="InterPro" id="IPR005103">
    <property type="entry name" value="AA9_LPMO"/>
</dbReference>
<keyword evidence="20" id="KW-1185">Reference proteome</keyword>
<dbReference type="SUPFAM" id="SSF57180">
    <property type="entry name" value="Cellulose-binding domain"/>
    <property type="match status" value="1"/>
</dbReference>
<comment type="similarity">
    <text evidence="14">Belongs to the polysaccharide monooxygenase AA9 family.</text>
</comment>
<evidence type="ECO:0000256" key="6">
    <source>
        <dbReference type="ARBA" id="ARBA00023001"/>
    </source>
</evidence>
<evidence type="ECO:0000256" key="14">
    <source>
        <dbReference type="ARBA" id="ARBA00044502"/>
    </source>
</evidence>
<keyword evidence="5 17" id="KW-0732">Signal</keyword>
<dbReference type="Pfam" id="PF03443">
    <property type="entry name" value="AA9"/>
    <property type="match status" value="1"/>
</dbReference>
<evidence type="ECO:0000259" key="18">
    <source>
        <dbReference type="PROSITE" id="PS51164"/>
    </source>
</evidence>
<comment type="caution">
    <text evidence="19">The sequence shown here is derived from an EMBL/GenBank/DDBJ whole genome shotgun (WGS) entry which is preliminary data.</text>
</comment>
<evidence type="ECO:0000256" key="13">
    <source>
        <dbReference type="ARBA" id="ARBA00023326"/>
    </source>
</evidence>
<dbReference type="Gene3D" id="2.70.50.70">
    <property type="match status" value="1"/>
</dbReference>
<evidence type="ECO:0000256" key="17">
    <source>
        <dbReference type="SAM" id="SignalP"/>
    </source>
</evidence>
<keyword evidence="3 16" id="KW-0964">Secreted</keyword>
<dbReference type="SMART" id="SM00236">
    <property type="entry name" value="fCBD"/>
    <property type="match status" value="1"/>
</dbReference>
<dbReference type="InterPro" id="IPR000254">
    <property type="entry name" value="CBD"/>
</dbReference>
<dbReference type="InterPro" id="IPR035971">
    <property type="entry name" value="CBD_sf"/>
</dbReference>
<dbReference type="CDD" id="cd21175">
    <property type="entry name" value="LPMO_AA9"/>
    <property type="match status" value="1"/>
</dbReference>
<comment type="catalytic activity">
    <reaction evidence="15 16">
        <text>[(1-&gt;4)-beta-D-glucosyl]n+m + reduced acceptor + O2 = 4-dehydro-beta-D-glucosyl-[(1-&gt;4)-beta-D-glucosyl]n-1 + [(1-&gt;4)-beta-D-glucosyl]m + acceptor + H2O.</text>
        <dbReference type="EC" id="1.14.99.56"/>
    </reaction>
</comment>
<comment type="function">
    <text evidence="16">Lytic polysaccharide monooxygenase (LMPO) that depolymerizes crystalline and amorphous polysaccharides via the oxidation of scissile alpha- or beta-(1-4)-glycosidic bonds, yielding C1 and/or C4 oxidation products. Catalysis by LPMOs requires the reduction of the active-site copper from Cu(II) to Cu(I) by a reducing agent and H(2)O(2) or O(2) as a cosubstrate.</text>
</comment>
<keyword evidence="11" id="KW-0325">Glycoprotein</keyword>
<dbReference type="AlphaFoldDB" id="A0A8H4W3R4"/>
<keyword evidence="12 16" id="KW-0119">Carbohydrate metabolism</keyword>
<evidence type="ECO:0000256" key="1">
    <source>
        <dbReference type="ARBA" id="ARBA00001973"/>
    </source>
</evidence>
<dbReference type="GO" id="GO:0030245">
    <property type="term" value="P:cellulose catabolic process"/>
    <property type="evidence" value="ECO:0007669"/>
    <property type="project" value="UniProtKB-UniRule"/>
</dbReference>
<comment type="cofactor">
    <cofactor evidence="1">
        <name>Cu(2+)</name>
        <dbReference type="ChEBI" id="CHEBI:29036"/>
    </cofactor>
</comment>
<evidence type="ECO:0000256" key="8">
    <source>
        <dbReference type="ARBA" id="ARBA00023008"/>
    </source>
</evidence>
<feature type="domain" description="CBM1" evidence="18">
    <location>
        <begin position="277"/>
        <end position="312"/>
    </location>
</feature>
<organism evidence="19 20">
    <name type="scientific">Cudoniella acicularis</name>
    <dbReference type="NCBI Taxonomy" id="354080"/>
    <lineage>
        <taxon>Eukaryota</taxon>
        <taxon>Fungi</taxon>
        <taxon>Dikarya</taxon>
        <taxon>Ascomycota</taxon>
        <taxon>Pezizomycotina</taxon>
        <taxon>Leotiomycetes</taxon>
        <taxon>Helotiales</taxon>
        <taxon>Tricladiaceae</taxon>
        <taxon>Cudoniella</taxon>
    </lineage>
</organism>
<keyword evidence="9" id="KW-0503">Monooxygenase</keyword>
<evidence type="ECO:0000256" key="5">
    <source>
        <dbReference type="ARBA" id="ARBA00022729"/>
    </source>
</evidence>
<feature type="signal peptide" evidence="17">
    <location>
        <begin position="1"/>
        <end position="15"/>
    </location>
</feature>
<gene>
    <name evidence="19" type="ORF">G7Y89_g5035</name>
</gene>
<evidence type="ECO:0000256" key="7">
    <source>
        <dbReference type="ARBA" id="ARBA00023002"/>
    </source>
</evidence>
<dbReference type="Pfam" id="PF00734">
    <property type="entry name" value="CBM_1"/>
    <property type="match status" value="1"/>
</dbReference>
<dbReference type="EMBL" id="JAAMPI010000290">
    <property type="protein sequence ID" value="KAF4633088.1"/>
    <property type="molecule type" value="Genomic_DNA"/>
</dbReference>
<evidence type="ECO:0000256" key="10">
    <source>
        <dbReference type="ARBA" id="ARBA00023157"/>
    </source>
</evidence>
<evidence type="ECO:0000256" key="3">
    <source>
        <dbReference type="ARBA" id="ARBA00022525"/>
    </source>
</evidence>
<keyword evidence="4" id="KW-0479">Metal-binding</keyword>
<comment type="domain">
    <text evidence="16">Has a modular structure: an endo-beta-1,4-glucanase catalytic module at the N-terminus, a linker rich in serines and threonines, and a C-terminal carbohydrate-binding module (CBM).</text>
</comment>
<name>A0A8H4W3R4_9HELO</name>
<dbReference type="EC" id="1.14.99.56" evidence="16"/>
<protein>
    <recommendedName>
        <fullName evidence="16">AA9 family lytic polysaccharide monooxygenase</fullName>
        <ecNumber evidence="16">1.14.99.56</ecNumber>
    </recommendedName>
    <alternativeName>
        <fullName evidence="16">Endo-beta-1,4-glucanase</fullName>
    </alternativeName>
    <alternativeName>
        <fullName evidence="16">Glycosyl hydrolase 61 family protein</fullName>
    </alternativeName>
</protein>
<dbReference type="InterPro" id="IPR049892">
    <property type="entry name" value="AA9"/>
</dbReference>
<keyword evidence="10 16" id="KW-1015">Disulfide bond</keyword>
<keyword evidence="8" id="KW-0186">Copper</keyword>
<evidence type="ECO:0000256" key="15">
    <source>
        <dbReference type="ARBA" id="ARBA00045077"/>
    </source>
</evidence>
<sequence length="323" mass="33082">MKLFSLLSFATLTTAHTIFAQLESAGTTYPVSYGIRTPTYDGPISDVSTDYVACNGGPNPTTPSSNIINVKAGDTVVATWRHTLTSTAANDAIYVIDPSHKGPTLAYLKKVTNSTSDTGVGSGWFKIQQAGLNVATQDWAITDLIATGGLHSITIPSCIENGQYLLRAEVIALHGASSTNGAQLYMECAQINVTGGSGTATPSTVAFPGAYKATDPGLLINIYQTLTTYTIPGPTPFACGAQQSSPTETQVVAVPAPTTLVTSAKAAASSSASVGTGTATLYAQCGGSGWTGATTCASGSCKVQSVYYNQSPSVPPELSLDAA</sequence>
<keyword evidence="6 16" id="KW-0136">Cellulose degradation</keyword>